<dbReference type="EMBL" id="UYRT01098943">
    <property type="protein sequence ID" value="VDN41949.1"/>
    <property type="molecule type" value="Genomic_DNA"/>
</dbReference>
<accession>A0A3P7RMH2</accession>
<gene>
    <name evidence="1" type="ORF">GPUH_LOCUS23779</name>
</gene>
<organism evidence="1 2">
    <name type="scientific">Gongylonema pulchrum</name>
    <dbReference type="NCBI Taxonomy" id="637853"/>
    <lineage>
        <taxon>Eukaryota</taxon>
        <taxon>Metazoa</taxon>
        <taxon>Ecdysozoa</taxon>
        <taxon>Nematoda</taxon>
        <taxon>Chromadorea</taxon>
        <taxon>Rhabditida</taxon>
        <taxon>Spirurina</taxon>
        <taxon>Spiruromorpha</taxon>
        <taxon>Spiruroidea</taxon>
        <taxon>Gongylonematidae</taxon>
        <taxon>Gongylonema</taxon>
    </lineage>
</organism>
<protein>
    <submittedName>
        <fullName evidence="1">Uncharacterized protein</fullName>
    </submittedName>
</protein>
<keyword evidence="2" id="KW-1185">Reference proteome</keyword>
<evidence type="ECO:0000313" key="1">
    <source>
        <dbReference type="EMBL" id="VDN41949.1"/>
    </source>
</evidence>
<dbReference type="AlphaFoldDB" id="A0A3P7RMH2"/>
<evidence type="ECO:0000313" key="2">
    <source>
        <dbReference type="Proteomes" id="UP000271098"/>
    </source>
</evidence>
<sequence>MVYIQSLRLKQLLFHSLIRKRDHKLSRRRGQQKDRSRCQK</sequence>
<name>A0A3P7RMH2_9BILA</name>
<dbReference type="Proteomes" id="UP000271098">
    <property type="component" value="Unassembled WGS sequence"/>
</dbReference>
<proteinExistence type="predicted"/>
<reference evidence="1 2" key="1">
    <citation type="submission" date="2018-11" db="EMBL/GenBank/DDBJ databases">
        <authorList>
            <consortium name="Pathogen Informatics"/>
        </authorList>
    </citation>
    <scope>NUCLEOTIDE SEQUENCE [LARGE SCALE GENOMIC DNA]</scope>
</reference>